<evidence type="ECO:0000256" key="5">
    <source>
        <dbReference type="ARBA" id="ARBA00023163"/>
    </source>
</evidence>
<evidence type="ECO:0000256" key="4">
    <source>
        <dbReference type="ARBA" id="ARBA00023125"/>
    </source>
</evidence>
<dbReference type="InterPro" id="IPR015422">
    <property type="entry name" value="PyrdxlP-dep_Trfase_small"/>
</dbReference>
<evidence type="ECO:0000256" key="2">
    <source>
        <dbReference type="ARBA" id="ARBA00022898"/>
    </source>
</evidence>
<evidence type="ECO:0000313" key="7">
    <source>
        <dbReference type="EMBL" id="CAJ0721552.1"/>
    </source>
</evidence>
<keyword evidence="5" id="KW-0804">Transcription</keyword>
<dbReference type="CDD" id="cd00609">
    <property type="entry name" value="AAT_like"/>
    <property type="match status" value="1"/>
</dbReference>
<dbReference type="Pfam" id="PF00392">
    <property type="entry name" value="GntR"/>
    <property type="match status" value="1"/>
</dbReference>
<dbReference type="InterPro" id="IPR015424">
    <property type="entry name" value="PyrdxlP-dep_Trfase"/>
</dbReference>
<evidence type="ECO:0000256" key="1">
    <source>
        <dbReference type="ARBA" id="ARBA00005384"/>
    </source>
</evidence>
<name>A0ABM9IGR5_RALPI</name>
<dbReference type="InterPro" id="IPR004839">
    <property type="entry name" value="Aminotransferase_I/II_large"/>
</dbReference>
<evidence type="ECO:0000313" key="8">
    <source>
        <dbReference type="Proteomes" id="UP001189303"/>
    </source>
</evidence>
<comment type="caution">
    <text evidence="7">The sequence shown here is derived from an EMBL/GenBank/DDBJ whole genome shotgun (WGS) entry which is preliminary data.</text>
</comment>
<dbReference type="InterPro" id="IPR036390">
    <property type="entry name" value="WH_DNA-bd_sf"/>
</dbReference>
<organism evidence="7 8">
    <name type="scientific">Ralstonia pickettii</name>
    <name type="common">Burkholderia pickettii</name>
    <dbReference type="NCBI Taxonomy" id="329"/>
    <lineage>
        <taxon>Bacteria</taxon>
        <taxon>Pseudomonadati</taxon>
        <taxon>Pseudomonadota</taxon>
        <taxon>Betaproteobacteria</taxon>
        <taxon>Burkholderiales</taxon>
        <taxon>Burkholderiaceae</taxon>
        <taxon>Ralstonia</taxon>
    </lineage>
</organism>
<dbReference type="PRINTS" id="PR00035">
    <property type="entry name" value="HTHGNTR"/>
</dbReference>
<dbReference type="InterPro" id="IPR036388">
    <property type="entry name" value="WH-like_DNA-bd_sf"/>
</dbReference>
<evidence type="ECO:0000256" key="3">
    <source>
        <dbReference type="ARBA" id="ARBA00023015"/>
    </source>
</evidence>
<dbReference type="Gene3D" id="3.40.640.10">
    <property type="entry name" value="Type I PLP-dependent aspartate aminotransferase-like (Major domain)"/>
    <property type="match status" value="1"/>
</dbReference>
<dbReference type="PROSITE" id="PS50949">
    <property type="entry name" value="HTH_GNTR"/>
    <property type="match status" value="1"/>
</dbReference>
<dbReference type="Proteomes" id="UP001189303">
    <property type="component" value="Unassembled WGS sequence"/>
</dbReference>
<sequence length="495" mass="54803">MRTLPNSLRRLFGIFRPTDPTRAMKLLIDASTRIPIADQIVAGVQAWIRDNDVRPGAKLPSIRQLAADYGISRFPVIEAYDRLVSLGLLDSRHGSGFYVAESNLTGRDGRGWSDPRRAEAESKHIFEQFSYPDGMLKLGGGFVPADWRDVDGLTQAIRQVSRTDTHAVIDYASPLGNAALRHQVMMRARQLGIQADPPNVLITAGTSQAIDLVMRHLLKPGDTVFVEDPGYYTVFGLLRLHGVKLVGIPRRSDGPDVEVTEAMLREHRPKLFFINSVLQNPTGSVVSPPVAFRLLELARRHGFTFLEDDIFADLQTDPTARLATLDQLDHVIYVGGFSKTVSASLPVGYLIAKRELVHDLTNVKMLTSVGGSRFAEAVVSTLLERGAYRKYVERLRQRAGDSVIASLDVLADAGWEVFHHPSGGNFLWARVPHVEDSRDLAATAEKHGVTLAPGHYFRPNLEVSPWVRINSAYATEPRAVAFLQEAGRRPGRKRA</sequence>
<dbReference type="Gene3D" id="3.90.1150.10">
    <property type="entry name" value="Aspartate Aminotransferase, domain 1"/>
    <property type="match status" value="1"/>
</dbReference>
<dbReference type="PANTHER" id="PTHR46577:SF2">
    <property type="entry name" value="TRANSCRIPTIONAL REGULATORY PROTEIN"/>
    <property type="match status" value="1"/>
</dbReference>
<protein>
    <submittedName>
        <fullName evidence="7">HTH-type transcriptional regulator NorG</fullName>
    </submittedName>
</protein>
<keyword evidence="3" id="KW-0805">Transcription regulation</keyword>
<dbReference type="Pfam" id="PF00155">
    <property type="entry name" value="Aminotran_1_2"/>
    <property type="match status" value="1"/>
</dbReference>
<dbReference type="SUPFAM" id="SSF46785">
    <property type="entry name" value="Winged helix' DNA-binding domain"/>
    <property type="match status" value="1"/>
</dbReference>
<proteinExistence type="inferred from homology"/>
<evidence type="ECO:0000259" key="6">
    <source>
        <dbReference type="PROSITE" id="PS50949"/>
    </source>
</evidence>
<keyword evidence="2" id="KW-0663">Pyridoxal phosphate</keyword>
<reference evidence="7 8" key="1">
    <citation type="submission" date="2023-07" db="EMBL/GenBank/DDBJ databases">
        <authorList>
            <person name="Peeters C."/>
        </authorList>
    </citation>
    <scope>NUCLEOTIDE SEQUENCE [LARGE SCALE GENOMIC DNA]</scope>
    <source>
        <strain evidence="7 8">R-38712</strain>
    </source>
</reference>
<dbReference type="SMART" id="SM00345">
    <property type="entry name" value="HTH_GNTR"/>
    <property type="match status" value="1"/>
</dbReference>
<keyword evidence="8" id="KW-1185">Reference proteome</keyword>
<keyword evidence="4" id="KW-0238">DNA-binding</keyword>
<dbReference type="SUPFAM" id="SSF53383">
    <property type="entry name" value="PLP-dependent transferases"/>
    <property type="match status" value="1"/>
</dbReference>
<dbReference type="InterPro" id="IPR015421">
    <property type="entry name" value="PyrdxlP-dep_Trfase_major"/>
</dbReference>
<dbReference type="InterPro" id="IPR051446">
    <property type="entry name" value="HTH_trans_reg/aminotransferase"/>
</dbReference>
<accession>A0ABM9IGR5</accession>
<comment type="similarity">
    <text evidence="1">In the C-terminal section; belongs to the class-I pyridoxal-phosphate-dependent aminotransferase family.</text>
</comment>
<feature type="domain" description="HTH gntR-type" evidence="6">
    <location>
        <begin position="34"/>
        <end position="102"/>
    </location>
</feature>
<dbReference type="InterPro" id="IPR000524">
    <property type="entry name" value="Tscrpt_reg_HTH_GntR"/>
</dbReference>
<dbReference type="EMBL" id="CATWFT010000001">
    <property type="protein sequence ID" value="CAJ0721552.1"/>
    <property type="molecule type" value="Genomic_DNA"/>
</dbReference>
<dbReference type="Gene3D" id="1.10.10.10">
    <property type="entry name" value="Winged helix-like DNA-binding domain superfamily/Winged helix DNA-binding domain"/>
    <property type="match status" value="1"/>
</dbReference>
<gene>
    <name evidence="7" type="primary">norG_1</name>
    <name evidence="7" type="ORF">R38712_00086</name>
</gene>
<dbReference type="CDD" id="cd07377">
    <property type="entry name" value="WHTH_GntR"/>
    <property type="match status" value="1"/>
</dbReference>
<dbReference type="PANTHER" id="PTHR46577">
    <property type="entry name" value="HTH-TYPE TRANSCRIPTIONAL REGULATORY PROTEIN GABR"/>
    <property type="match status" value="1"/>
</dbReference>